<dbReference type="RefSeq" id="WP_073031673.1">
    <property type="nucleotide sequence ID" value="NZ_BMLR01000001.1"/>
</dbReference>
<dbReference type="AlphaFoldDB" id="A0A1M6WXL6"/>
<evidence type="ECO:0000313" key="2">
    <source>
        <dbReference type="EMBL" id="SHK98295.1"/>
    </source>
</evidence>
<keyword evidence="3" id="KW-1185">Reference proteome</keyword>
<evidence type="ECO:0000256" key="1">
    <source>
        <dbReference type="SAM" id="SignalP"/>
    </source>
</evidence>
<keyword evidence="1" id="KW-0732">Signal</keyword>
<organism evidence="2 3">
    <name type="scientific">Roseovarius pacificus</name>
    <dbReference type="NCBI Taxonomy" id="337701"/>
    <lineage>
        <taxon>Bacteria</taxon>
        <taxon>Pseudomonadati</taxon>
        <taxon>Pseudomonadota</taxon>
        <taxon>Alphaproteobacteria</taxon>
        <taxon>Rhodobacterales</taxon>
        <taxon>Roseobacteraceae</taxon>
        <taxon>Roseovarius</taxon>
    </lineage>
</organism>
<feature type="chain" id="PRO_5013178316" evidence="1">
    <location>
        <begin position="23"/>
        <end position="271"/>
    </location>
</feature>
<dbReference type="EMBL" id="FRBR01000001">
    <property type="protein sequence ID" value="SHK98295.1"/>
    <property type="molecule type" value="Genomic_DNA"/>
</dbReference>
<dbReference type="Proteomes" id="UP000183974">
    <property type="component" value="Unassembled WGS sequence"/>
</dbReference>
<protein>
    <submittedName>
        <fullName evidence="2">VPLPA-CTERM protein sorting domain-containing protein</fullName>
    </submittedName>
</protein>
<accession>A0A1M6WXL6</accession>
<evidence type="ECO:0000313" key="3">
    <source>
        <dbReference type="Proteomes" id="UP000183974"/>
    </source>
</evidence>
<dbReference type="InterPro" id="IPR022472">
    <property type="entry name" value="VPLPA-CTERM"/>
</dbReference>
<name>A0A1M6WXL6_9RHOB</name>
<feature type="signal peptide" evidence="1">
    <location>
        <begin position="1"/>
        <end position="22"/>
    </location>
</feature>
<reference evidence="2 3" key="1">
    <citation type="submission" date="2016-11" db="EMBL/GenBank/DDBJ databases">
        <authorList>
            <person name="Jaros S."/>
            <person name="Januszkiewicz K."/>
            <person name="Wedrychowicz H."/>
        </authorList>
    </citation>
    <scope>NUCLEOTIDE SEQUENCE [LARGE SCALE GENOMIC DNA]</scope>
    <source>
        <strain evidence="2 3">DSM 29589</strain>
    </source>
</reference>
<proteinExistence type="predicted"/>
<gene>
    <name evidence="2" type="ORF">SAMN05444398_101188</name>
</gene>
<dbReference type="NCBIfam" id="TIGR03370">
    <property type="entry name" value="VPLPA-CTERM"/>
    <property type="match status" value="1"/>
</dbReference>
<sequence>MKSTIISSLVAVLASTSFAVSATYDLFFYEGPTVGNTASNNSQSGRNINDVSLAGTGRLDIADSAVAPNASIALNDSTRIELSISYTDIYDETLNWTLPGDTLSTNNGNDAFVLLDPSGAFKRFDLEGTTTAVPGISIADEDTPAPAPFGPNGHPVASLQDGNNFNLGYVTEAFSAPNSIRDWLAGDFIDRDTWEALGSQGDFMAFAGTYRFDNSQRDRVSSGVILASLRDGGTDPDPDDTPNVIPLPASGFFLLAGLGALGALRRRSSTS</sequence>